<sequence>MSDKLKSRKLWAFVAATILVLINSIAKLGMPTEDVLYLVIVSASYILGQGYVDARQQPVKGFPIEDIAQSFTNIIQTELSKTPFGKNLPIESILDIVKTLVKLELGKLNVSESKMVVDEVPIVSTGQ</sequence>
<organism evidence="2 3">
    <name type="scientific">Desulfosporosinus lacus DSM 15449</name>
    <dbReference type="NCBI Taxonomy" id="1121420"/>
    <lineage>
        <taxon>Bacteria</taxon>
        <taxon>Bacillati</taxon>
        <taxon>Bacillota</taxon>
        <taxon>Clostridia</taxon>
        <taxon>Eubacteriales</taxon>
        <taxon>Desulfitobacteriaceae</taxon>
        <taxon>Desulfosporosinus</taxon>
    </lineage>
</organism>
<keyword evidence="3" id="KW-1185">Reference proteome</keyword>
<proteinExistence type="predicted"/>
<accession>A0A1M5QP33</accession>
<dbReference type="OrthoDB" id="1809805at2"/>
<dbReference type="EMBL" id="FQXJ01000003">
    <property type="protein sequence ID" value="SHH15323.1"/>
    <property type="molecule type" value="Genomic_DNA"/>
</dbReference>
<keyword evidence="1" id="KW-1133">Transmembrane helix</keyword>
<evidence type="ECO:0000313" key="2">
    <source>
        <dbReference type="EMBL" id="SHH15323.1"/>
    </source>
</evidence>
<dbReference type="AlphaFoldDB" id="A0A1M5QP33"/>
<protein>
    <submittedName>
        <fullName evidence="2">Uncharacterized protein</fullName>
    </submittedName>
</protein>
<reference evidence="3" key="1">
    <citation type="submission" date="2016-11" db="EMBL/GenBank/DDBJ databases">
        <authorList>
            <person name="Varghese N."/>
            <person name="Submissions S."/>
        </authorList>
    </citation>
    <scope>NUCLEOTIDE SEQUENCE [LARGE SCALE GENOMIC DNA]</scope>
    <source>
        <strain evidence="3">DSM 15449</strain>
    </source>
</reference>
<gene>
    <name evidence="2" type="ORF">SAMN02746098_00308</name>
</gene>
<evidence type="ECO:0000256" key="1">
    <source>
        <dbReference type="SAM" id="Phobius"/>
    </source>
</evidence>
<evidence type="ECO:0000313" key="3">
    <source>
        <dbReference type="Proteomes" id="UP000183954"/>
    </source>
</evidence>
<name>A0A1M5QP33_9FIRM</name>
<dbReference type="RefSeq" id="WP_073027305.1">
    <property type="nucleotide sequence ID" value="NZ_FQXJ01000003.1"/>
</dbReference>
<feature type="transmembrane region" description="Helical" evidence="1">
    <location>
        <begin position="36"/>
        <end position="52"/>
    </location>
</feature>
<dbReference type="STRING" id="1121420.SAMN02746098_00308"/>
<dbReference type="Proteomes" id="UP000183954">
    <property type="component" value="Unassembled WGS sequence"/>
</dbReference>
<keyword evidence="1" id="KW-0812">Transmembrane</keyword>
<keyword evidence="1" id="KW-0472">Membrane</keyword>